<keyword evidence="3" id="KW-1185">Reference proteome</keyword>
<evidence type="ECO:0000313" key="3">
    <source>
        <dbReference type="Proteomes" id="UP000267128"/>
    </source>
</evidence>
<dbReference type="AlphaFoldDB" id="A0A3N0CP14"/>
<protein>
    <submittedName>
        <fullName evidence="2">Uncharacterized protein</fullName>
    </submittedName>
</protein>
<organism evidence="2 3">
    <name type="scientific">Nocardioides marmoriginsengisoli</name>
    <dbReference type="NCBI Taxonomy" id="661483"/>
    <lineage>
        <taxon>Bacteria</taxon>
        <taxon>Bacillati</taxon>
        <taxon>Actinomycetota</taxon>
        <taxon>Actinomycetes</taxon>
        <taxon>Propionibacteriales</taxon>
        <taxon>Nocardioidaceae</taxon>
        <taxon>Nocardioides</taxon>
    </lineage>
</organism>
<evidence type="ECO:0000256" key="1">
    <source>
        <dbReference type="SAM" id="Phobius"/>
    </source>
</evidence>
<name>A0A3N0CP14_9ACTN</name>
<accession>A0A3N0CP14</accession>
<reference evidence="2 3" key="1">
    <citation type="submission" date="2018-11" db="EMBL/GenBank/DDBJ databases">
        <authorList>
            <person name="Li F."/>
        </authorList>
    </citation>
    <scope>NUCLEOTIDE SEQUENCE [LARGE SCALE GENOMIC DNA]</scope>
    <source>
        <strain evidence="2 3">Gsoil 097</strain>
    </source>
</reference>
<feature type="transmembrane region" description="Helical" evidence="1">
    <location>
        <begin position="7"/>
        <end position="30"/>
    </location>
</feature>
<dbReference type="EMBL" id="RJSE01000003">
    <property type="protein sequence ID" value="RNL65185.1"/>
    <property type="molecule type" value="Genomic_DNA"/>
</dbReference>
<comment type="caution">
    <text evidence="2">The sequence shown here is derived from an EMBL/GenBank/DDBJ whole genome shotgun (WGS) entry which is preliminary data.</text>
</comment>
<sequence>MRTGLEVSVVVIGFLMGGVVGVGTLIYTLAIGPMVQAMLPYAIVELPARDTGPVLRAVPSD</sequence>
<gene>
    <name evidence="2" type="ORF">EFK50_04260</name>
</gene>
<keyword evidence="1" id="KW-0812">Transmembrane</keyword>
<keyword evidence="1" id="KW-1133">Transmembrane helix</keyword>
<keyword evidence="1" id="KW-0472">Membrane</keyword>
<proteinExistence type="predicted"/>
<dbReference type="Proteomes" id="UP000267128">
    <property type="component" value="Unassembled WGS sequence"/>
</dbReference>
<evidence type="ECO:0000313" key="2">
    <source>
        <dbReference type="EMBL" id="RNL65185.1"/>
    </source>
</evidence>
<dbReference type="OrthoDB" id="154912at2"/>